<reference evidence="2 3" key="1">
    <citation type="submission" date="2019-10" db="EMBL/GenBank/DDBJ databases">
        <title>Genome diversity of Sutterella seckii.</title>
        <authorList>
            <person name="Chaplin A.V."/>
            <person name="Sokolova S.R."/>
            <person name="Mosin K.A."/>
            <person name="Ivanova E.L."/>
            <person name="Kochetkova T.O."/>
            <person name="Goltsov A.Y."/>
            <person name="Trofimov D.Y."/>
            <person name="Efimov B.A."/>
        </authorList>
    </citation>
    <scope>NUCLEOTIDE SEQUENCE [LARGE SCALE GENOMIC DNA]</scope>
    <source>
        <strain evidence="2 3">ASD3426</strain>
    </source>
</reference>
<accession>A0AAI9S9K0</accession>
<evidence type="ECO:0000313" key="3">
    <source>
        <dbReference type="Proteomes" id="UP000469462"/>
    </source>
</evidence>
<dbReference type="Pfam" id="PF06196">
    <property type="entry name" value="DUF997"/>
    <property type="match status" value="1"/>
</dbReference>
<dbReference type="InterPro" id="IPR010398">
    <property type="entry name" value="DUF997"/>
</dbReference>
<dbReference type="AlphaFoldDB" id="A0AAI9S9K0"/>
<organism evidence="2 3">
    <name type="scientific">Sutterella seckii</name>
    <dbReference type="NCBI Taxonomy" id="1944635"/>
    <lineage>
        <taxon>Bacteria</taxon>
        <taxon>Pseudomonadati</taxon>
        <taxon>Pseudomonadota</taxon>
        <taxon>Betaproteobacteria</taxon>
        <taxon>Burkholderiales</taxon>
        <taxon>Sutterellaceae</taxon>
        <taxon>Sutterella</taxon>
    </lineage>
</organism>
<name>A0AAI9S9K0_9BURK</name>
<evidence type="ECO:0000256" key="1">
    <source>
        <dbReference type="SAM" id="Phobius"/>
    </source>
</evidence>
<proteinExistence type="predicted"/>
<feature type="transmembrane region" description="Helical" evidence="1">
    <location>
        <begin position="36"/>
        <end position="57"/>
    </location>
</feature>
<dbReference type="RefSeq" id="WP_139688715.1">
    <property type="nucleotide sequence ID" value="NZ_WEHW01000075.1"/>
</dbReference>
<keyword evidence="3" id="KW-1185">Reference proteome</keyword>
<keyword evidence="1" id="KW-1133">Transmembrane helix</keyword>
<evidence type="ECO:0000313" key="2">
    <source>
        <dbReference type="EMBL" id="KAB7649589.1"/>
    </source>
</evidence>
<sequence>MSEIQNLRNGCEEQNPGGCAGSANYDEALRSCSREAAATLAAAAAVTAFFWGTLFLFSLSKASFFGFPLWFMAAVPGGYLFSIVAVVWIVKRYFRDIPLDITPDAPRKLHSTEGAE</sequence>
<protein>
    <submittedName>
        <fullName evidence="2">DUF997 family protein</fullName>
    </submittedName>
</protein>
<comment type="caution">
    <text evidence="2">The sequence shown here is derived from an EMBL/GenBank/DDBJ whole genome shotgun (WGS) entry which is preliminary data.</text>
</comment>
<dbReference type="Proteomes" id="UP000469462">
    <property type="component" value="Unassembled WGS sequence"/>
</dbReference>
<dbReference type="EMBL" id="WEHW01000075">
    <property type="protein sequence ID" value="KAB7649589.1"/>
    <property type="molecule type" value="Genomic_DNA"/>
</dbReference>
<feature type="transmembrane region" description="Helical" evidence="1">
    <location>
        <begin position="69"/>
        <end position="90"/>
    </location>
</feature>
<keyword evidence="1" id="KW-0472">Membrane</keyword>
<gene>
    <name evidence="2" type="ORF">GBM96_11100</name>
</gene>
<keyword evidence="1" id="KW-0812">Transmembrane</keyword>